<dbReference type="AlphaFoldDB" id="F8F053"/>
<keyword evidence="1" id="KW-0812">Transmembrane</keyword>
<evidence type="ECO:0000313" key="3">
    <source>
        <dbReference type="Proteomes" id="UP000000503"/>
    </source>
</evidence>
<feature type="transmembrane region" description="Helical" evidence="1">
    <location>
        <begin position="131"/>
        <end position="150"/>
    </location>
</feature>
<protein>
    <submittedName>
        <fullName evidence="2">Uncharacterized protein</fullName>
    </submittedName>
</protein>
<feature type="transmembrane region" description="Helical" evidence="1">
    <location>
        <begin position="162"/>
        <end position="189"/>
    </location>
</feature>
<keyword evidence="1" id="KW-1133">Transmembrane helix</keyword>
<sequence>MPLLNYQLSCLRTEEPSLYRCIGSIEAVNDKGFLWVRNEDVTVAVSMNWAQIFLVPPEGSQDGFLQRLQWTRFPLVFEDSKVYILGPYCTNLEGSYFCSTKDEPLIVLLFDGDEQDVIFRVMKAARQPNEYWNSITSYSLALGMLSQLLITMCYSGRPALRFFVLVALTAAFIPILPLLPPGVLFTSIYRRWWRKARQYRSNRDIYELQKQIPPLHHVDYVAESLIGKDIQFYQNRSLLLVLYAVIAVGFGIMVNMIIVFFVLQNLFL</sequence>
<evidence type="ECO:0000256" key="1">
    <source>
        <dbReference type="SAM" id="Phobius"/>
    </source>
</evidence>
<name>F8F053_GRAC1</name>
<feature type="transmembrane region" description="Helical" evidence="1">
    <location>
        <begin position="238"/>
        <end position="263"/>
    </location>
</feature>
<proteinExistence type="predicted"/>
<dbReference type="EMBL" id="CP002868">
    <property type="protein sequence ID" value="AEJ18706.1"/>
    <property type="molecule type" value="Genomic_DNA"/>
</dbReference>
<gene>
    <name evidence="2" type="ordered locus">Spica_0546</name>
</gene>
<dbReference type="eggNOG" id="ENOG50346H5">
    <property type="taxonomic scope" value="Bacteria"/>
</dbReference>
<dbReference type="KEGG" id="scd:Spica_0546"/>
<dbReference type="HOGENOM" id="CLU_1038034_0_0_12"/>
<evidence type="ECO:0000313" key="2">
    <source>
        <dbReference type="EMBL" id="AEJ18706.1"/>
    </source>
</evidence>
<accession>F8F053</accession>
<organism evidence="2 3">
    <name type="scientific">Gracilinema caldarium (strain ATCC 51460 / DSM 7334 / H1)</name>
    <name type="common">Treponema caldarium</name>
    <dbReference type="NCBI Taxonomy" id="744872"/>
    <lineage>
        <taxon>Bacteria</taxon>
        <taxon>Pseudomonadati</taxon>
        <taxon>Spirochaetota</taxon>
        <taxon>Spirochaetia</taxon>
        <taxon>Spirochaetales</taxon>
        <taxon>Breznakiellaceae</taxon>
        <taxon>Gracilinema</taxon>
    </lineage>
</organism>
<dbReference type="Proteomes" id="UP000000503">
    <property type="component" value="Chromosome"/>
</dbReference>
<reference evidence="3" key="1">
    <citation type="journal article" date="2013" name="Stand. Genomic Sci.">
        <title>Genome sequence of the thermophilic fresh-water bacterium Spirochaeta caldaria type strain (H1(T)), reclassification of Spirochaeta caldaria, Spirochaeta stenostrepta, and Spirochaeta zuelzerae in the genus Treponema as Treponema caldaria comb. nov., Treponema stenostrepta comb. nov., and Treponema zuelzerae comb. nov., and emendation of the genus Treponema.</title>
        <authorList>
            <person name="Abt B."/>
            <person name="Goker M."/>
            <person name="Scheuner C."/>
            <person name="Han C."/>
            <person name="Lu M."/>
            <person name="Misra M."/>
            <person name="Lapidus A."/>
            <person name="Nolan M."/>
            <person name="Lucas S."/>
            <person name="Hammon N."/>
            <person name="Deshpande S."/>
            <person name="Cheng J.F."/>
            <person name="Tapia R."/>
            <person name="Goodwin L.A."/>
            <person name="Pitluck S."/>
            <person name="Liolios K."/>
            <person name="Pagani I."/>
            <person name="Ivanova N."/>
            <person name="Mavromatis K."/>
            <person name="Mikhailova N."/>
            <person name="Huntemann M."/>
            <person name="Pati A."/>
            <person name="Chen A."/>
            <person name="Palaniappan K."/>
            <person name="Land M."/>
            <person name="Hauser L."/>
            <person name="Jeffries C.D."/>
            <person name="Rohde M."/>
            <person name="Spring S."/>
            <person name="Gronow S."/>
            <person name="Detter J.C."/>
            <person name="Bristow J."/>
            <person name="Eisen J.A."/>
            <person name="Markowitz V."/>
            <person name="Hugenholtz P."/>
            <person name="Kyrpides N.C."/>
            <person name="Woyke T."/>
            <person name="Klenk H.P."/>
        </authorList>
    </citation>
    <scope>NUCLEOTIDE SEQUENCE</scope>
    <source>
        <strain evidence="3">ATCC 51460 / DSM 7334 / H1</strain>
    </source>
</reference>
<keyword evidence="3" id="KW-1185">Reference proteome</keyword>
<keyword evidence="1" id="KW-0472">Membrane</keyword>